<accession>A0A3P8MAI4</accession>
<organism evidence="4 5">
    <name type="scientific">Tsukamurella paurometabola</name>
    <name type="common">Corynebacterium paurometabolum</name>
    <dbReference type="NCBI Taxonomy" id="2061"/>
    <lineage>
        <taxon>Bacteria</taxon>
        <taxon>Bacillati</taxon>
        <taxon>Actinomycetota</taxon>
        <taxon>Actinomycetes</taxon>
        <taxon>Mycobacteriales</taxon>
        <taxon>Tsukamurellaceae</taxon>
        <taxon>Tsukamurella</taxon>
    </lineage>
</organism>
<dbReference type="RefSeq" id="WP_126195520.1">
    <property type="nucleotide sequence ID" value="NZ_CP085954.1"/>
</dbReference>
<reference evidence="3 6" key="2">
    <citation type="submission" date="2021-04" db="EMBL/GenBank/DDBJ databases">
        <title>Whole genome sequence analysis of a thiophenic sulfur metabolizing bacteria.</title>
        <authorList>
            <person name="Akhtar N."/>
            <person name="Akram J."/>
            <person name="Aslam A."/>
        </authorList>
    </citation>
    <scope>NUCLEOTIDE SEQUENCE [LARGE SCALE GENOMIC DNA]</scope>
    <source>
        <strain evidence="3 6">3OW</strain>
    </source>
</reference>
<dbReference type="EMBL" id="LR131273">
    <property type="protein sequence ID" value="VDR38230.1"/>
    <property type="molecule type" value="Genomic_DNA"/>
</dbReference>
<reference evidence="4 5" key="1">
    <citation type="submission" date="2018-12" db="EMBL/GenBank/DDBJ databases">
        <authorList>
            <consortium name="Pathogen Informatics"/>
        </authorList>
    </citation>
    <scope>NUCLEOTIDE SEQUENCE [LARGE SCALE GENOMIC DNA]</scope>
    <source>
        <strain evidence="4 5">NCTC10741</strain>
    </source>
</reference>
<dbReference type="Pfam" id="PF04480">
    <property type="entry name" value="DUF559"/>
    <property type="match status" value="1"/>
</dbReference>
<evidence type="ECO:0000313" key="6">
    <source>
        <dbReference type="Proteomes" id="UP000676853"/>
    </source>
</evidence>
<protein>
    <submittedName>
        <fullName evidence="3">DUF559 domain-containing protein</fullName>
    </submittedName>
</protein>
<gene>
    <name evidence="3" type="ORF">KFZ73_15000</name>
    <name evidence="4" type="ORF">NCTC10741_01345</name>
</gene>
<dbReference type="Proteomes" id="UP000676853">
    <property type="component" value="Unassembled WGS sequence"/>
</dbReference>
<dbReference type="Gene3D" id="3.40.960.10">
    <property type="entry name" value="VSR Endonuclease"/>
    <property type="match status" value="1"/>
</dbReference>
<dbReference type="InterPro" id="IPR007569">
    <property type="entry name" value="DUF559"/>
</dbReference>
<name>A0A3P8MAI4_TSUPA</name>
<keyword evidence="6" id="KW-1185">Reference proteome</keyword>
<evidence type="ECO:0000313" key="3">
    <source>
        <dbReference type="EMBL" id="MBS4102544.1"/>
    </source>
</evidence>
<evidence type="ECO:0000256" key="1">
    <source>
        <dbReference type="SAM" id="MobiDB-lite"/>
    </source>
</evidence>
<proteinExistence type="predicted"/>
<dbReference type="OrthoDB" id="2594539at2"/>
<dbReference type="EMBL" id="JAGXOE010000036">
    <property type="protein sequence ID" value="MBS4102544.1"/>
    <property type="molecule type" value="Genomic_DNA"/>
</dbReference>
<feature type="compositionally biased region" description="Polar residues" evidence="1">
    <location>
        <begin position="114"/>
        <end position="123"/>
    </location>
</feature>
<evidence type="ECO:0000313" key="4">
    <source>
        <dbReference type="EMBL" id="VDR38230.1"/>
    </source>
</evidence>
<dbReference type="Proteomes" id="UP000271626">
    <property type="component" value="Chromosome"/>
</dbReference>
<evidence type="ECO:0000313" key="5">
    <source>
        <dbReference type="Proteomes" id="UP000271626"/>
    </source>
</evidence>
<dbReference type="AlphaFoldDB" id="A0A3P8MAI4"/>
<evidence type="ECO:0000259" key="2">
    <source>
        <dbReference type="Pfam" id="PF04480"/>
    </source>
</evidence>
<feature type="region of interest" description="Disordered" evidence="1">
    <location>
        <begin position="109"/>
        <end position="130"/>
    </location>
</feature>
<sequence length="319" mass="34600">MDLIALVAALCDGGVVSRARLIAHGADPKEISALRHAGVLTVIRRGWYAIDGADSAVVAAVRSGGTLTCVSALRFAPGVWVPPGITRSHVRWPAHRAAAASRLATARARVAGSGTPSTPGSTDRSARCRSHHGLPASTRAIDPLPAALQCAAGCLSGDYLVAVLDSTLRMPNPYSENELRAIFEGAPQRVLRLLDKVDPRAGSGTESVTRVRLRNANVLVRSQVEIEDVGRVDLLVGERLILECDSREFHNDRQRTEDNRRDRVATVGGYRVLRIDYAEVMFGWDAVLADVMDLVRTRRHRAPRTSRLTMSSSEDTEVF</sequence>
<feature type="domain" description="DUF559" evidence="2">
    <location>
        <begin position="237"/>
        <end position="294"/>
    </location>
</feature>